<evidence type="ECO:0000313" key="1">
    <source>
        <dbReference type="EMBL" id="TXX67309.1"/>
    </source>
</evidence>
<dbReference type="RefSeq" id="WP_148521456.1">
    <property type="nucleotide sequence ID" value="NZ_VSIJ01000005.1"/>
</dbReference>
<gene>
    <name evidence="1" type="ORF">FXF03_01670</name>
</gene>
<name>A0ABD7ST56_VIBCL</name>
<evidence type="ECO:0000313" key="2">
    <source>
        <dbReference type="Proteomes" id="UP000323819"/>
    </source>
</evidence>
<protein>
    <submittedName>
        <fullName evidence="1">Uncharacterized protein</fullName>
    </submittedName>
</protein>
<comment type="caution">
    <text evidence="1">The sequence shown here is derived from an EMBL/GenBank/DDBJ whole genome shotgun (WGS) entry which is preliminary data.</text>
</comment>
<sequence>MNTQNSSVQINEFAHAVALAGIVNLTTGEVIKTVTDIQQKANLYKEVKDLAQVIPGELTVFGFDSRTEVLIDSLEKSLGAKSVLHLKYLHAQYKVMKITHQLTFEEQQLEVMKQARSECLAYYKESSFLSDIPKASLTRKVFNDGINALESLVDSLKIQIGMYKLDMNKIMNKMQVLENGQ</sequence>
<dbReference type="Proteomes" id="UP000323819">
    <property type="component" value="Unassembled WGS sequence"/>
</dbReference>
<organism evidence="1 2">
    <name type="scientific">Vibrio cholerae</name>
    <dbReference type="NCBI Taxonomy" id="666"/>
    <lineage>
        <taxon>Bacteria</taxon>
        <taxon>Pseudomonadati</taxon>
        <taxon>Pseudomonadota</taxon>
        <taxon>Gammaproteobacteria</taxon>
        <taxon>Vibrionales</taxon>
        <taxon>Vibrionaceae</taxon>
        <taxon>Vibrio</taxon>
    </lineage>
</organism>
<accession>A0ABD7ST56</accession>
<reference evidence="1 2" key="1">
    <citation type="submission" date="2019-06" db="EMBL/GenBank/DDBJ databases">
        <title>Vibrio cholerae phylogeny based on whole-genome sequencing reveals genetic diversity and population strucutre.</title>
        <authorList>
            <person name="Zhiqiu Y."/>
            <person name="Bin L."/>
            <person name="Lingyan J."/>
        </authorList>
    </citation>
    <scope>NUCLEOTIDE SEQUENCE [LARGE SCALE GENOMIC DNA]</scope>
    <source>
        <strain evidence="1 2">N2814</strain>
    </source>
</reference>
<proteinExistence type="predicted"/>
<dbReference type="AlphaFoldDB" id="A0ABD7ST56"/>
<dbReference type="EMBL" id="VSIJ01000005">
    <property type="protein sequence ID" value="TXX67309.1"/>
    <property type="molecule type" value="Genomic_DNA"/>
</dbReference>